<gene>
    <name evidence="1" type="ORF">STAS_34056</name>
</gene>
<dbReference type="GO" id="GO:0008233">
    <property type="term" value="F:peptidase activity"/>
    <property type="evidence" value="ECO:0007669"/>
    <property type="project" value="UniProtKB-KW"/>
</dbReference>
<evidence type="ECO:0000313" key="2">
    <source>
        <dbReference type="Proteomes" id="UP000325081"/>
    </source>
</evidence>
<dbReference type="OrthoDB" id="929159at2759"/>
<dbReference type="EMBL" id="BKCP01012625">
    <property type="protein sequence ID" value="GER56329.1"/>
    <property type="molecule type" value="Genomic_DNA"/>
</dbReference>
<evidence type="ECO:0000313" key="1">
    <source>
        <dbReference type="EMBL" id="GER56329.1"/>
    </source>
</evidence>
<keyword evidence="1" id="KW-0378">Hydrolase</keyword>
<name>A0A5A7RGQ1_STRAF</name>
<reference evidence="2" key="1">
    <citation type="journal article" date="2019" name="Curr. Biol.">
        <title>Genome Sequence of Striga asiatica Provides Insight into the Evolution of Plant Parasitism.</title>
        <authorList>
            <person name="Yoshida S."/>
            <person name="Kim S."/>
            <person name="Wafula E.K."/>
            <person name="Tanskanen J."/>
            <person name="Kim Y.M."/>
            <person name="Honaas L."/>
            <person name="Yang Z."/>
            <person name="Spallek T."/>
            <person name="Conn C.E."/>
            <person name="Ichihashi Y."/>
            <person name="Cheong K."/>
            <person name="Cui S."/>
            <person name="Der J.P."/>
            <person name="Gundlach H."/>
            <person name="Jiao Y."/>
            <person name="Hori C."/>
            <person name="Ishida J.K."/>
            <person name="Kasahara H."/>
            <person name="Kiba T."/>
            <person name="Kim M.S."/>
            <person name="Koo N."/>
            <person name="Laohavisit A."/>
            <person name="Lee Y.H."/>
            <person name="Lumba S."/>
            <person name="McCourt P."/>
            <person name="Mortimer J.C."/>
            <person name="Mutuku J.M."/>
            <person name="Nomura T."/>
            <person name="Sasaki-Sekimoto Y."/>
            <person name="Seto Y."/>
            <person name="Wang Y."/>
            <person name="Wakatake T."/>
            <person name="Sakakibara H."/>
            <person name="Demura T."/>
            <person name="Yamaguchi S."/>
            <person name="Yoneyama K."/>
            <person name="Manabe R.I."/>
            <person name="Nelson D.C."/>
            <person name="Schulman A.H."/>
            <person name="Timko M.P."/>
            <person name="dePamphilis C.W."/>
            <person name="Choi D."/>
            <person name="Shirasu K."/>
        </authorList>
    </citation>
    <scope>NUCLEOTIDE SEQUENCE [LARGE SCALE GENOMIC DNA]</scope>
    <source>
        <strain evidence="2">cv. UVA1</strain>
    </source>
</reference>
<keyword evidence="1" id="KW-0645">Protease</keyword>
<comment type="caution">
    <text evidence="1">The sequence shown here is derived from an EMBL/GenBank/DDBJ whole genome shotgun (WGS) entry which is preliminary data.</text>
</comment>
<dbReference type="GO" id="GO:0006508">
    <property type="term" value="P:proteolysis"/>
    <property type="evidence" value="ECO:0007669"/>
    <property type="project" value="UniProtKB-KW"/>
</dbReference>
<keyword evidence="2" id="KW-1185">Reference proteome</keyword>
<accession>A0A5A7RGQ1</accession>
<proteinExistence type="predicted"/>
<dbReference type="AlphaFoldDB" id="A0A5A7RGQ1"/>
<dbReference type="Proteomes" id="UP000325081">
    <property type="component" value="Unassembled WGS sequence"/>
</dbReference>
<organism evidence="1 2">
    <name type="scientific">Striga asiatica</name>
    <name type="common">Asiatic witchweed</name>
    <name type="synonym">Buchnera asiatica</name>
    <dbReference type="NCBI Taxonomy" id="4170"/>
    <lineage>
        <taxon>Eukaryota</taxon>
        <taxon>Viridiplantae</taxon>
        <taxon>Streptophyta</taxon>
        <taxon>Embryophyta</taxon>
        <taxon>Tracheophyta</taxon>
        <taxon>Spermatophyta</taxon>
        <taxon>Magnoliopsida</taxon>
        <taxon>eudicotyledons</taxon>
        <taxon>Gunneridae</taxon>
        <taxon>Pentapetalae</taxon>
        <taxon>asterids</taxon>
        <taxon>lamiids</taxon>
        <taxon>Lamiales</taxon>
        <taxon>Orobanchaceae</taxon>
        <taxon>Buchnereae</taxon>
        <taxon>Striga</taxon>
    </lineage>
</organism>
<sequence>MSGRSGRAIASATQGGRESHAQFMPFTVYAFHSGLPINNNLSLFLPKGSEYQRVSMSKQAVFLTESKSMATWRLIPFSLHFSRLIRKGLVGLSPFSRVSTSISFLSNLSRLIVSSSKMNIRLAAPTQRYTGNLPKFTSLVRIWRRLPLANSCLPDTPICVVSMTYKNAYVDRKLLENLYGVSTHPPDFYVSTNGSGPAEDDKGTWPKIKVGNQIFLPVMKEENIVMLAEVFSNLGQNKFESDLITDDANILKRVLIRRAKTQVIKVGGVYALVETSSIFDGKKFLTPSDKAQQVEILMASGGE</sequence>
<protein>
    <submittedName>
        <fullName evidence="1">Ubiquitin-specific protease 27</fullName>
    </submittedName>
</protein>